<evidence type="ECO:0000313" key="3">
    <source>
        <dbReference type="EMBL" id="AXA62505.1"/>
    </source>
</evidence>
<feature type="chain" id="PRO_5044388507" description="Lipoprotein" evidence="2">
    <location>
        <begin position="27"/>
        <end position="313"/>
    </location>
</feature>
<dbReference type="Proteomes" id="UP000251666">
    <property type="component" value="Chromosome"/>
</dbReference>
<keyword evidence="4" id="KW-1185">Reference proteome</keyword>
<sequence>MPTSHSPTLRNLVIAVAMSLSLAALSACTDGSRAETTPTKNSGVRNSGQQTAEEQAAANEAVKKQIEEENRPLAVTFRNPGIGVPSEYLNARDSMIPFLFYNAKRSWDESADDIGDSVQDPIKTRSDNPEFYRLALERISTSDTFKKRELTEKLYEITLAEADKIRTKNLIQLTSDQWLKVPLGSYDFVRKGFAIDSCLLSDKLEYSEEEERSPALLAKAKKIRCYLNPGPNNYYLGFAGGSSIFFEVADEALAKKIESMRDSVQISIYGYVKEVQREKLGGNLGVQRYVLIAPQRVDVVDTETQATLLTKSL</sequence>
<dbReference type="RefSeq" id="WP_208665542.1">
    <property type="nucleotide sequence ID" value="NZ_CP022201.1"/>
</dbReference>
<evidence type="ECO:0000256" key="1">
    <source>
        <dbReference type="SAM" id="MobiDB-lite"/>
    </source>
</evidence>
<dbReference type="KEGG" id="pthv:CE140_20740"/>
<accession>A0A2Z4ZVH5</accession>
<evidence type="ECO:0000256" key="2">
    <source>
        <dbReference type="SAM" id="SignalP"/>
    </source>
</evidence>
<organism evidence="3 4">
    <name type="scientific">Pseudomonas thivervalensis</name>
    <dbReference type="NCBI Taxonomy" id="86265"/>
    <lineage>
        <taxon>Bacteria</taxon>
        <taxon>Pseudomonadati</taxon>
        <taxon>Pseudomonadota</taxon>
        <taxon>Gammaproteobacteria</taxon>
        <taxon>Pseudomonadales</taxon>
        <taxon>Pseudomonadaceae</taxon>
        <taxon>Pseudomonas</taxon>
    </lineage>
</organism>
<keyword evidence="2" id="KW-0732">Signal</keyword>
<name>A0A2Z4ZVH5_9PSED</name>
<gene>
    <name evidence="3" type="ORF">CEQ51_21290</name>
</gene>
<evidence type="ECO:0000313" key="4">
    <source>
        <dbReference type="Proteomes" id="UP000251666"/>
    </source>
</evidence>
<dbReference type="EMBL" id="CP022202">
    <property type="protein sequence ID" value="AXA62505.1"/>
    <property type="molecule type" value="Genomic_DNA"/>
</dbReference>
<proteinExistence type="predicted"/>
<feature type="signal peptide" evidence="2">
    <location>
        <begin position="1"/>
        <end position="26"/>
    </location>
</feature>
<dbReference type="AlphaFoldDB" id="A0A2Z4ZVH5"/>
<feature type="region of interest" description="Disordered" evidence="1">
    <location>
        <begin position="30"/>
        <end position="51"/>
    </location>
</feature>
<reference evidence="4" key="1">
    <citation type="journal article" date="2021" name="Front. Microbiol.">
        <title>Genomic Analysis of the 1-Aminocyclopropane-1-Carboxylate Deaminase-Producing Pseudomonas thivervalensis SC5 Reveals Its Multifaceted Roles in Soil and in Beneficial Interactions With Plants.</title>
        <authorList>
            <person name="Nascimento F.X."/>
            <person name="Uron P."/>
            <person name="Glick B.R."/>
            <person name="Giachini A."/>
            <person name="Rossi M.J."/>
        </authorList>
    </citation>
    <scope>NUCLEOTIDE SEQUENCE [LARGE SCALE GENOMIC DNA]</scope>
    <source>
        <strain evidence="4">PLM3</strain>
    </source>
</reference>
<feature type="compositionally biased region" description="Polar residues" evidence="1">
    <location>
        <begin position="34"/>
        <end position="48"/>
    </location>
</feature>
<evidence type="ECO:0008006" key="5">
    <source>
        <dbReference type="Google" id="ProtNLM"/>
    </source>
</evidence>
<protein>
    <recommendedName>
        <fullName evidence="5">Lipoprotein</fullName>
    </recommendedName>
</protein>